<comment type="caution">
    <text evidence="2">The sequence shown here is derived from an EMBL/GenBank/DDBJ whole genome shotgun (WGS) entry which is preliminary data.</text>
</comment>
<gene>
    <name evidence="2" type="primary">drmC</name>
    <name evidence="2" type="ORF">ACFPZF_08580</name>
</gene>
<dbReference type="InterPro" id="IPR047955">
    <property type="entry name" value="DrmC-like"/>
</dbReference>
<reference evidence="3" key="1">
    <citation type="journal article" date="2019" name="Int. J. Syst. Evol. Microbiol.">
        <title>The Global Catalogue of Microorganisms (GCM) 10K type strain sequencing project: providing services to taxonomists for standard genome sequencing and annotation.</title>
        <authorList>
            <consortium name="The Broad Institute Genomics Platform"/>
            <consortium name="The Broad Institute Genome Sequencing Center for Infectious Disease"/>
            <person name="Wu L."/>
            <person name="Ma J."/>
        </authorList>
    </citation>
    <scope>NUCLEOTIDE SEQUENCE [LARGE SCALE GENOMIC DNA]</scope>
    <source>
        <strain evidence="3">CGMCC 4.1622</strain>
    </source>
</reference>
<proteinExistence type="predicted"/>
<evidence type="ECO:0000313" key="2">
    <source>
        <dbReference type="EMBL" id="MFC5641417.1"/>
    </source>
</evidence>
<dbReference type="SUPFAM" id="SSF56024">
    <property type="entry name" value="Phospholipase D/nuclease"/>
    <property type="match status" value="1"/>
</dbReference>
<dbReference type="Proteomes" id="UP001596066">
    <property type="component" value="Unassembled WGS sequence"/>
</dbReference>
<dbReference type="InterPro" id="IPR025202">
    <property type="entry name" value="PLD-like_dom"/>
</dbReference>
<dbReference type="Pfam" id="PF13091">
    <property type="entry name" value="PLDc_2"/>
    <property type="match status" value="1"/>
</dbReference>
<dbReference type="InterPro" id="IPR001736">
    <property type="entry name" value="PLipase_D/transphosphatidylase"/>
</dbReference>
<protein>
    <submittedName>
        <fullName evidence="2">DISARM system phospholipase D-like protein DrmC</fullName>
    </submittedName>
</protein>
<organism evidence="2 3">
    <name type="scientific">Kitasatospora cinereorecta</name>
    <dbReference type="NCBI Taxonomy" id="285560"/>
    <lineage>
        <taxon>Bacteria</taxon>
        <taxon>Bacillati</taxon>
        <taxon>Actinomycetota</taxon>
        <taxon>Actinomycetes</taxon>
        <taxon>Kitasatosporales</taxon>
        <taxon>Streptomycetaceae</taxon>
        <taxon>Kitasatospora</taxon>
    </lineage>
</organism>
<keyword evidence="3" id="KW-1185">Reference proteome</keyword>
<sequence>MTQSPAVIQGDGFQAAAEALLVRLGPAAVRQLADRIERGHEPAVILHSLSPHETDPVRRMLNAKATEQTSDPIAATYLRGLAAGYARQEARCEVEVVWSGPTTHQVPVRATEQVLLSLIGSAVKELLLMTYSAKPHPPVLDALNGAGGRGVAMTIVVETLQGAGSAISGPEPAAAFSGITGLELWHWPVEKRTQPGAKQHAKLAIADTNLLFVTSANLTASGISKSIEAGLLVRGGSAPRRAAEHIRALRSNGTLAKLF</sequence>
<name>A0ABW0V949_9ACTN</name>
<evidence type="ECO:0000313" key="3">
    <source>
        <dbReference type="Proteomes" id="UP001596066"/>
    </source>
</evidence>
<accession>A0ABW0V949</accession>
<feature type="domain" description="PLD phosphodiesterase" evidence="1">
    <location>
        <begin position="195"/>
        <end position="222"/>
    </location>
</feature>
<dbReference type="Gene3D" id="3.30.870.10">
    <property type="entry name" value="Endonuclease Chain A"/>
    <property type="match status" value="1"/>
</dbReference>
<dbReference type="EMBL" id="JBHSOC010000011">
    <property type="protein sequence ID" value="MFC5641417.1"/>
    <property type="molecule type" value="Genomic_DNA"/>
</dbReference>
<dbReference type="PROSITE" id="PS50035">
    <property type="entry name" value="PLD"/>
    <property type="match status" value="1"/>
</dbReference>
<dbReference type="NCBIfam" id="NF038319">
    <property type="entry name" value="DISARM_DrmC_I"/>
    <property type="match status" value="1"/>
</dbReference>
<dbReference type="CDD" id="cd09132">
    <property type="entry name" value="PLDc_unchar4"/>
    <property type="match status" value="1"/>
</dbReference>
<evidence type="ECO:0000259" key="1">
    <source>
        <dbReference type="PROSITE" id="PS50035"/>
    </source>
</evidence>
<dbReference type="RefSeq" id="WP_346143526.1">
    <property type="nucleotide sequence ID" value="NZ_BAAAUA010000013.1"/>
</dbReference>